<gene>
    <name evidence="3" type="ORF">ZHAS_00007964</name>
</gene>
<dbReference type="EMBL" id="KE525019">
    <property type="protein sequence ID" value="KFB40477.1"/>
    <property type="molecule type" value="Genomic_DNA"/>
</dbReference>
<reference evidence="4" key="2">
    <citation type="submission" date="2020-05" db="UniProtKB">
        <authorList>
            <consortium name="EnsemblMetazoa"/>
        </authorList>
    </citation>
    <scope>IDENTIFICATION</scope>
</reference>
<evidence type="ECO:0000259" key="2">
    <source>
        <dbReference type="PROSITE" id="PS51827"/>
    </source>
</evidence>
<dbReference type="STRING" id="74873.A0A084VR83"/>
<dbReference type="OMA" id="YCYQVNY"/>
<proteinExistence type="predicted"/>
<dbReference type="PROSITE" id="PS51827">
    <property type="entry name" value="XTBD"/>
    <property type="match status" value="1"/>
</dbReference>
<dbReference type="PANTHER" id="PTHR20923">
    <property type="entry name" value="BAT4 PROTEIN-RELATED"/>
    <property type="match status" value="1"/>
</dbReference>
<name>A0A084VR83_ANOSI</name>
<dbReference type="EnsemblMetazoa" id="ASIC007964-RA">
    <property type="protein sequence ID" value="ASIC007964-PA"/>
    <property type="gene ID" value="ASIC007964"/>
</dbReference>
<dbReference type="SMART" id="SM00443">
    <property type="entry name" value="G_patch"/>
    <property type="match status" value="1"/>
</dbReference>
<protein>
    <submittedName>
        <fullName evidence="3">AGAP002312-PA-like protein</fullName>
    </submittedName>
</protein>
<evidence type="ECO:0000313" key="3">
    <source>
        <dbReference type="EMBL" id="KFB40477.1"/>
    </source>
</evidence>
<evidence type="ECO:0000313" key="4">
    <source>
        <dbReference type="EnsemblMetazoa" id="ASIC007964-PA"/>
    </source>
</evidence>
<dbReference type="Pfam" id="PF01585">
    <property type="entry name" value="G-patch"/>
    <property type="match status" value="1"/>
</dbReference>
<dbReference type="AlphaFoldDB" id="A0A084VR83"/>
<feature type="domain" description="XRN2-binding (XTBD)" evidence="2">
    <location>
        <begin position="70"/>
        <end position="154"/>
    </location>
</feature>
<dbReference type="EMBL" id="ATLV01015530">
    <property type="status" value="NOT_ANNOTATED_CDS"/>
    <property type="molecule type" value="Genomic_DNA"/>
</dbReference>
<dbReference type="VEuPathDB" id="VectorBase:ASIC007964"/>
<sequence length="459" mass="53036">MKTQIGIELNAVNVEDKPRYVCGKANRLRQRRKFYKARAKKSSIQLITNRQQNAPQPAGTFVAVDTNWSIDSYRQPSDTNSFWNLKKWFMELHKETIPEEELITLAQAFANVEALGCCYPQELMDRVKRLGEPISRVYRNLKTNKCTPTFVPASEAARLDLHGISYGQHLEDVKQWQIANLRPIIPSYTLAEVFQNIVVVNNSLKETTEWFERLDGGTISLVMQQLKPTEFEVKAFVCNIFITKATGSYDRAYSQCVADLIEIFKTYCYQVNYITRFPSLHYNVEKLVDETDGQSKCLRKDNIGYQMLQKLGWTGGPLGSNHTGIVDPIIVPAKHDRRGLGCTKPTKKNRSSKALEQHCSMYVPFYHDLMDAALVRRPYYDLIFSPEFNENERILLTRLAVQRRLRCETRLLEDGQMQFTIKRYPLPPHEVLLRVLVDKDPLIRKFYAVLPPKFGPMPK</sequence>
<dbReference type="InterPro" id="IPR021859">
    <property type="entry name" value="XTBD"/>
</dbReference>
<keyword evidence="5" id="KW-1185">Reference proteome</keyword>
<dbReference type="PROSITE" id="PS50174">
    <property type="entry name" value="G_PATCH"/>
    <property type="match status" value="1"/>
</dbReference>
<dbReference type="InterPro" id="IPR039146">
    <property type="entry name" value="GPANK1"/>
</dbReference>
<dbReference type="OrthoDB" id="2359216at2759"/>
<feature type="domain" description="G-patch" evidence="1">
    <location>
        <begin position="300"/>
        <end position="345"/>
    </location>
</feature>
<dbReference type="Proteomes" id="UP000030765">
    <property type="component" value="Unassembled WGS sequence"/>
</dbReference>
<dbReference type="VEuPathDB" id="VectorBase:ASIS022225"/>
<evidence type="ECO:0000259" key="1">
    <source>
        <dbReference type="PROSITE" id="PS50174"/>
    </source>
</evidence>
<reference evidence="3 5" key="1">
    <citation type="journal article" date="2014" name="BMC Genomics">
        <title>Genome sequence of Anopheles sinensis provides insight into genetics basis of mosquito competence for malaria parasites.</title>
        <authorList>
            <person name="Zhou D."/>
            <person name="Zhang D."/>
            <person name="Ding G."/>
            <person name="Shi L."/>
            <person name="Hou Q."/>
            <person name="Ye Y."/>
            <person name="Xu Y."/>
            <person name="Zhou H."/>
            <person name="Xiong C."/>
            <person name="Li S."/>
            <person name="Yu J."/>
            <person name="Hong S."/>
            <person name="Yu X."/>
            <person name="Zou P."/>
            <person name="Chen C."/>
            <person name="Chang X."/>
            <person name="Wang W."/>
            <person name="Lv Y."/>
            <person name="Sun Y."/>
            <person name="Ma L."/>
            <person name="Shen B."/>
            <person name="Zhu C."/>
        </authorList>
    </citation>
    <scope>NUCLEOTIDE SEQUENCE [LARGE SCALE GENOMIC DNA]</scope>
</reference>
<organism evidence="3">
    <name type="scientific">Anopheles sinensis</name>
    <name type="common">Mosquito</name>
    <dbReference type="NCBI Taxonomy" id="74873"/>
    <lineage>
        <taxon>Eukaryota</taxon>
        <taxon>Metazoa</taxon>
        <taxon>Ecdysozoa</taxon>
        <taxon>Arthropoda</taxon>
        <taxon>Hexapoda</taxon>
        <taxon>Insecta</taxon>
        <taxon>Pterygota</taxon>
        <taxon>Neoptera</taxon>
        <taxon>Endopterygota</taxon>
        <taxon>Diptera</taxon>
        <taxon>Nematocera</taxon>
        <taxon>Culicoidea</taxon>
        <taxon>Culicidae</taxon>
        <taxon>Anophelinae</taxon>
        <taxon>Anopheles</taxon>
    </lineage>
</organism>
<dbReference type="GO" id="GO:0003676">
    <property type="term" value="F:nucleic acid binding"/>
    <property type="evidence" value="ECO:0007669"/>
    <property type="project" value="InterPro"/>
</dbReference>
<dbReference type="Pfam" id="PF11952">
    <property type="entry name" value="XTBD"/>
    <property type="match status" value="1"/>
</dbReference>
<accession>A0A084VR83</accession>
<dbReference type="PANTHER" id="PTHR20923:SF1">
    <property type="entry name" value="G PATCH DOMAIN AND ANKYRIN REPEAT-CONTAINING PROTEIN 1"/>
    <property type="match status" value="1"/>
</dbReference>
<evidence type="ECO:0000313" key="5">
    <source>
        <dbReference type="Proteomes" id="UP000030765"/>
    </source>
</evidence>
<dbReference type="InterPro" id="IPR000467">
    <property type="entry name" value="G_patch_dom"/>
</dbReference>